<keyword evidence="1" id="KW-1003">Cell membrane</keyword>
<comment type="caution">
    <text evidence="8">The sequence shown here is derived from an EMBL/GenBank/DDBJ whole genome shotgun (WGS) entry which is preliminary data.</text>
</comment>
<proteinExistence type="predicted"/>
<dbReference type="PANTHER" id="PTHR43649:SF33">
    <property type="entry name" value="POLYGALACTURONAN_RHAMNOGALACTURONAN-BINDING PROTEIN YTCQ"/>
    <property type="match status" value="1"/>
</dbReference>
<keyword evidence="9" id="KW-1185">Reference proteome</keyword>
<keyword evidence="3" id="KW-0472">Membrane</keyword>
<organism evidence="8 9">
    <name type="scientific">Cohnella rhizosphaerae</name>
    <dbReference type="NCBI Taxonomy" id="1457232"/>
    <lineage>
        <taxon>Bacteria</taxon>
        <taxon>Bacillati</taxon>
        <taxon>Bacillota</taxon>
        <taxon>Bacilli</taxon>
        <taxon>Bacillales</taxon>
        <taxon>Paenibacillaceae</taxon>
        <taxon>Cohnella</taxon>
    </lineage>
</organism>
<evidence type="ECO:0000256" key="4">
    <source>
        <dbReference type="ARBA" id="ARBA00023139"/>
    </source>
</evidence>
<dbReference type="Gene3D" id="3.40.190.10">
    <property type="entry name" value="Periplasmic binding protein-like II"/>
    <property type="match status" value="2"/>
</dbReference>
<evidence type="ECO:0000256" key="5">
    <source>
        <dbReference type="ARBA" id="ARBA00023288"/>
    </source>
</evidence>
<evidence type="ECO:0000256" key="1">
    <source>
        <dbReference type="ARBA" id="ARBA00022475"/>
    </source>
</evidence>
<evidence type="ECO:0000256" key="3">
    <source>
        <dbReference type="ARBA" id="ARBA00023136"/>
    </source>
</evidence>
<dbReference type="InterPro" id="IPR006059">
    <property type="entry name" value="SBP"/>
</dbReference>
<evidence type="ECO:0000256" key="2">
    <source>
        <dbReference type="ARBA" id="ARBA00022729"/>
    </source>
</evidence>
<dbReference type="AlphaFoldDB" id="A0A9X4QWQ7"/>
<evidence type="ECO:0000313" key="8">
    <source>
        <dbReference type="EMBL" id="MDG0814060.1"/>
    </source>
</evidence>
<evidence type="ECO:0000313" key="9">
    <source>
        <dbReference type="Proteomes" id="UP001153404"/>
    </source>
</evidence>
<sequence>MKSLKSQVAGVAVASLFTVALAACGSNNNNTASPSAASSSAASPSASASASASPSASTPSADPVTLTMLVSGSKAADGADFELDTLPKLVKEKFPNVTLEVQKLPDEQYYTSVKTKLAAGEGPDIFLVFPNMANMGAIEVAKAGYAADLSGLSFWNNVSKAAMNDMSYEGKPYAVAKGMDILGTYYNKDLFAKAGITEVPKDWDSFLAASEKLKASGVTPIVMGDKDPWVVQFGMYQLAANTVYPSDPDFDKKLQTGETQLTDAKWVETVNQYKTLYDKGYVSKNSLGMASAQAMQQFVDGKAAMIFTGTWDLPGVTAKGAADFERGFFSLPGNKAGEPVYASAATAAGYALNAKSKHLDVGKQIFDYLYDGQSPLFQAWVESNPSISVFNGVTLKNDIFKDVLTEIQSTGHAFYFSNQMWPAGVSDVMQSKFGEIIGGKKTTAEDVTKAMQDKYKELYKG</sequence>
<gene>
    <name evidence="8" type="ORF">OMP40_35825</name>
</gene>
<evidence type="ECO:0000256" key="6">
    <source>
        <dbReference type="SAM" id="MobiDB-lite"/>
    </source>
</evidence>
<dbReference type="RefSeq" id="WP_277538678.1">
    <property type="nucleotide sequence ID" value="NZ_JAPDIA010000009.1"/>
</dbReference>
<reference evidence="8" key="1">
    <citation type="submission" date="2022-10" db="EMBL/GenBank/DDBJ databases">
        <title>Comparative genomic analysis of Cohnella hashimotonis sp. nov., isolated from the International Space Station.</title>
        <authorList>
            <person name="Simpson A."/>
            <person name="Venkateswaran K."/>
        </authorList>
    </citation>
    <scope>NUCLEOTIDE SEQUENCE</scope>
    <source>
        <strain evidence="8">DSM 28161</strain>
    </source>
</reference>
<accession>A0A9X4QWQ7</accession>
<name>A0A9X4QWQ7_9BACL</name>
<dbReference type="InterPro" id="IPR050490">
    <property type="entry name" value="Bact_solute-bd_prot1"/>
</dbReference>
<evidence type="ECO:0000256" key="7">
    <source>
        <dbReference type="SAM" id="SignalP"/>
    </source>
</evidence>
<feature type="region of interest" description="Disordered" evidence="6">
    <location>
        <begin position="30"/>
        <end position="61"/>
    </location>
</feature>
<protein>
    <submittedName>
        <fullName evidence="8">Extracellular solute-binding protein</fullName>
    </submittedName>
</protein>
<dbReference type="PANTHER" id="PTHR43649">
    <property type="entry name" value="ARABINOSE-BINDING PROTEIN-RELATED"/>
    <property type="match status" value="1"/>
</dbReference>
<dbReference type="EMBL" id="JAPDIA010000009">
    <property type="protein sequence ID" value="MDG0814060.1"/>
    <property type="molecule type" value="Genomic_DNA"/>
</dbReference>
<dbReference type="Pfam" id="PF01547">
    <property type="entry name" value="SBP_bac_1"/>
    <property type="match status" value="1"/>
</dbReference>
<feature type="signal peptide" evidence="7">
    <location>
        <begin position="1"/>
        <end position="22"/>
    </location>
</feature>
<dbReference type="PROSITE" id="PS51257">
    <property type="entry name" value="PROKAR_LIPOPROTEIN"/>
    <property type="match status" value="1"/>
</dbReference>
<dbReference type="SUPFAM" id="SSF53850">
    <property type="entry name" value="Periplasmic binding protein-like II"/>
    <property type="match status" value="1"/>
</dbReference>
<keyword evidence="2 7" id="KW-0732">Signal</keyword>
<keyword evidence="4" id="KW-0564">Palmitate</keyword>
<feature type="chain" id="PRO_5040996330" evidence="7">
    <location>
        <begin position="23"/>
        <end position="461"/>
    </location>
</feature>
<keyword evidence="5" id="KW-0449">Lipoprotein</keyword>
<dbReference type="Proteomes" id="UP001153404">
    <property type="component" value="Unassembled WGS sequence"/>
</dbReference>